<feature type="non-terminal residue" evidence="1">
    <location>
        <position position="53"/>
    </location>
</feature>
<feature type="non-terminal residue" evidence="1">
    <location>
        <position position="1"/>
    </location>
</feature>
<organism evidence="1 2">
    <name type="scientific">Haematococcus lacustris</name>
    <name type="common">Green alga</name>
    <name type="synonym">Haematococcus pluvialis</name>
    <dbReference type="NCBI Taxonomy" id="44745"/>
    <lineage>
        <taxon>Eukaryota</taxon>
        <taxon>Viridiplantae</taxon>
        <taxon>Chlorophyta</taxon>
        <taxon>core chlorophytes</taxon>
        <taxon>Chlorophyceae</taxon>
        <taxon>CS clade</taxon>
        <taxon>Chlamydomonadales</taxon>
        <taxon>Haematococcaceae</taxon>
        <taxon>Haematococcus</taxon>
    </lineage>
</organism>
<comment type="caution">
    <text evidence="1">The sequence shown here is derived from an EMBL/GenBank/DDBJ whole genome shotgun (WGS) entry which is preliminary data.</text>
</comment>
<evidence type="ECO:0000313" key="2">
    <source>
        <dbReference type="Proteomes" id="UP000485058"/>
    </source>
</evidence>
<dbReference type="AlphaFoldDB" id="A0A699Z6E6"/>
<sequence>TGKTSKLTLQLGGEDLTRIKIPDTQALIMDLFSTDLLRHAVFYGQNDITLLLE</sequence>
<gene>
    <name evidence="1" type="ORF">HaLaN_13698</name>
</gene>
<protein>
    <submittedName>
        <fullName evidence="1">Metallophos domain-containing protein</fullName>
    </submittedName>
</protein>
<dbReference type="Proteomes" id="UP000485058">
    <property type="component" value="Unassembled WGS sequence"/>
</dbReference>
<dbReference type="EMBL" id="BLLF01001101">
    <property type="protein sequence ID" value="GFH17135.1"/>
    <property type="molecule type" value="Genomic_DNA"/>
</dbReference>
<accession>A0A699Z6E6</accession>
<keyword evidence="2" id="KW-1185">Reference proteome</keyword>
<name>A0A699Z6E6_HAELA</name>
<evidence type="ECO:0000313" key="1">
    <source>
        <dbReference type="EMBL" id="GFH17135.1"/>
    </source>
</evidence>
<proteinExistence type="predicted"/>
<reference evidence="1 2" key="1">
    <citation type="submission" date="2020-02" db="EMBL/GenBank/DDBJ databases">
        <title>Draft genome sequence of Haematococcus lacustris strain NIES-144.</title>
        <authorList>
            <person name="Morimoto D."/>
            <person name="Nakagawa S."/>
            <person name="Yoshida T."/>
            <person name="Sawayama S."/>
        </authorList>
    </citation>
    <scope>NUCLEOTIDE SEQUENCE [LARGE SCALE GENOMIC DNA]</scope>
    <source>
        <strain evidence="1 2">NIES-144</strain>
    </source>
</reference>